<proteinExistence type="predicted"/>
<feature type="region of interest" description="Disordered" evidence="1">
    <location>
        <begin position="1"/>
        <end position="46"/>
    </location>
</feature>
<feature type="compositionally biased region" description="Basic and acidic residues" evidence="1">
    <location>
        <begin position="33"/>
        <end position="46"/>
    </location>
</feature>
<keyword evidence="3" id="KW-1185">Reference proteome</keyword>
<gene>
    <name evidence="2" type="primary">YPTC1</name>
    <name evidence="2" type="ORF">SNAT2548_LOCUS18101</name>
</gene>
<evidence type="ECO:0000256" key="1">
    <source>
        <dbReference type="SAM" id="MobiDB-lite"/>
    </source>
</evidence>
<dbReference type="AlphaFoldDB" id="A0A812P9C4"/>
<organism evidence="2 3">
    <name type="scientific">Symbiodinium natans</name>
    <dbReference type="NCBI Taxonomy" id="878477"/>
    <lineage>
        <taxon>Eukaryota</taxon>
        <taxon>Sar</taxon>
        <taxon>Alveolata</taxon>
        <taxon>Dinophyceae</taxon>
        <taxon>Suessiales</taxon>
        <taxon>Symbiodiniaceae</taxon>
        <taxon>Symbiodinium</taxon>
    </lineage>
</organism>
<dbReference type="Proteomes" id="UP000604046">
    <property type="component" value="Unassembled WGS sequence"/>
</dbReference>
<dbReference type="EMBL" id="CAJNDS010002134">
    <property type="protein sequence ID" value="CAE7345329.1"/>
    <property type="molecule type" value="Genomic_DNA"/>
</dbReference>
<reference evidence="2" key="1">
    <citation type="submission" date="2021-02" db="EMBL/GenBank/DDBJ databases">
        <authorList>
            <person name="Dougan E. K."/>
            <person name="Rhodes N."/>
            <person name="Thang M."/>
            <person name="Chan C."/>
        </authorList>
    </citation>
    <scope>NUCLEOTIDE SEQUENCE</scope>
</reference>
<name>A0A812P9C4_9DINO</name>
<protein>
    <submittedName>
        <fullName evidence="2">YPTC1 protein</fullName>
    </submittedName>
</protein>
<evidence type="ECO:0000313" key="3">
    <source>
        <dbReference type="Proteomes" id="UP000604046"/>
    </source>
</evidence>
<feature type="compositionally biased region" description="Basic residues" evidence="1">
    <location>
        <begin position="12"/>
        <end position="32"/>
    </location>
</feature>
<evidence type="ECO:0000313" key="2">
    <source>
        <dbReference type="EMBL" id="CAE7345329.1"/>
    </source>
</evidence>
<dbReference type="OrthoDB" id="366232at2759"/>
<accession>A0A812P9C4</accession>
<sequence>MGSGSDSDSAKKNKKPKKDKKDKKAKKEKKATKKDDGKEKKRAERALEWNCERGDAVRQIGSLLQLDDSVEEELETVFENIDDGETVRLDGLQNKQARKKLRHLLQAFRLTQEDNGNAYRSAEIKVSFKSIYHECLARAKEHFAAKPVEAPEVPTGPKQSKRSLKKFRKKFQQNHSIHVQALLPRPPVQVTGIVPATSRFPPKHSRA</sequence>
<comment type="caution">
    <text evidence="2">The sequence shown here is derived from an EMBL/GenBank/DDBJ whole genome shotgun (WGS) entry which is preliminary data.</text>
</comment>